<protein>
    <submittedName>
        <fullName evidence="1">Uncharacterized protein</fullName>
    </submittedName>
</protein>
<gene>
    <name evidence="1" type="ORF">BV25DRAFT_1827001</name>
</gene>
<evidence type="ECO:0000313" key="2">
    <source>
        <dbReference type="Proteomes" id="UP000814140"/>
    </source>
</evidence>
<evidence type="ECO:0000313" key="1">
    <source>
        <dbReference type="EMBL" id="KAI0061136.1"/>
    </source>
</evidence>
<dbReference type="Proteomes" id="UP000814140">
    <property type="component" value="Unassembled WGS sequence"/>
</dbReference>
<comment type="caution">
    <text evidence="1">The sequence shown here is derived from an EMBL/GenBank/DDBJ whole genome shotgun (WGS) entry which is preliminary data.</text>
</comment>
<name>A0ACB8SZ20_9AGAM</name>
<reference evidence="1" key="2">
    <citation type="journal article" date="2022" name="New Phytol.">
        <title>Evolutionary transition to the ectomycorrhizal habit in the genomes of a hyperdiverse lineage of mushroom-forming fungi.</title>
        <authorList>
            <person name="Looney B."/>
            <person name="Miyauchi S."/>
            <person name="Morin E."/>
            <person name="Drula E."/>
            <person name="Courty P.E."/>
            <person name="Kohler A."/>
            <person name="Kuo A."/>
            <person name="LaButti K."/>
            <person name="Pangilinan J."/>
            <person name="Lipzen A."/>
            <person name="Riley R."/>
            <person name="Andreopoulos W."/>
            <person name="He G."/>
            <person name="Johnson J."/>
            <person name="Nolan M."/>
            <person name="Tritt A."/>
            <person name="Barry K.W."/>
            <person name="Grigoriev I.V."/>
            <person name="Nagy L.G."/>
            <person name="Hibbett D."/>
            <person name="Henrissat B."/>
            <person name="Matheny P.B."/>
            <person name="Labbe J."/>
            <person name="Martin F.M."/>
        </authorList>
    </citation>
    <scope>NUCLEOTIDE SEQUENCE</scope>
    <source>
        <strain evidence="1">HHB10654</strain>
    </source>
</reference>
<keyword evidence="2" id="KW-1185">Reference proteome</keyword>
<accession>A0ACB8SZ20</accession>
<dbReference type="EMBL" id="MU277214">
    <property type="protein sequence ID" value="KAI0061136.1"/>
    <property type="molecule type" value="Genomic_DNA"/>
</dbReference>
<proteinExistence type="predicted"/>
<organism evidence="1 2">
    <name type="scientific">Artomyces pyxidatus</name>
    <dbReference type="NCBI Taxonomy" id="48021"/>
    <lineage>
        <taxon>Eukaryota</taxon>
        <taxon>Fungi</taxon>
        <taxon>Dikarya</taxon>
        <taxon>Basidiomycota</taxon>
        <taxon>Agaricomycotina</taxon>
        <taxon>Agaricomycetes</taxon>
        <taxon>Russulales</taxon>
        <taxon>Auriscalpiaceae</taxon>
        <taxon>Artomyces</taxon>
    </lineage>
</organism>
<sequence>MPLQSQSYVFDPRPHFPFLVSVKRYWVPGLESTDPSAPTLIFTHGAGFYKEQWEPVLEELYDFVATAVSTGGKVTIRDAWAIEAPDHGESAVLNEKELHKQNVPSAFSSASAYTTAVHLVLSGQGKGLDVDFKDRNLFALGNSLGCIPLIMSRALEPVIPWRSAILVNPAILHPAYNLRTEALLVTGAERDTDIWPNREAARKVLHEQTLNTWDSRAIDVFLNYGLRELPTADYPAETKGVTLKHSRVSETATYGDSESRLAASRYLLSFCMEIPTYAIFGAVEANPNPVSSREVIVRDLAVGNLKTANIIDGVGHFCIQQDPAGVAEHVYSALAHFKAISASKSKL</sequence>
<reference evidence="1" key="1">
    <citation type="submission" date="2021-03" db="EMBL/GenBank/DDBJ databases">
        <authorList>
            <consortium name="DOE Joint Genome Institute"/>
            <person name="Ahrendt S."/>
            <person name="Looney B.P."/>
            <person name="Miyauchi S."/>
            <person name="Morin E."/>
            <person name="Drula E."/>
            <person name="Courty P.E."/>
            <person name="Chicoki N."/>
            <person name="Fauchery L."/>
            <person name="Kohler A."/>
            <person name="Kuo A."/>
            <person name="Labutti K."/>
            <person name="Pangilinan J."/>
            <person name="Lipzen A."/>
            <person name="Riley R."/>
            <person name="Andreopoulos W."/>
            <person name="He G."/>
            <person name="Johnson J."/>
            <person name="Barry K.W."/>
            <person name="Grigoriev I.V."/>
            <person name="Nagy L."/>
            <person name="Hibbett D."/>
            <person name="Henrissat B."/>
            <person name="Matheny P.B."/>
            <person name="Labbe J."/>
            <person name="Martin F."/>
        </authorList>
    </citation>
    <scope>NUCLEOTIDE SEQUENCE</scope>
    <source>
        <strain evidence="1">HHB10654</strain>
    </source>
</reference>